<gene>
    <name evidence="2" type="ORF">TEK04_11520</name>
</gene>
<accession>A0ABU8DU42</accession>
<protein>
    <recommendedName>
        <fullName evidence="4">Secreted protein</fullName>
    </recommendedName>
</protein>
<keyword evidence="3" id="KW-1185">Reference proteome</keyword>
<evidence type="ECO:0000313" key="2">
    <source>
        <dbReference type="EMBL" id="MEI4272351.1"/>
    </source>
</evidence>
<name>A0ABU8DU42_9ACTN</name>
<feature type="transmembrane region" description="Helical" evidence="1">
    <location>
        <begin position="21"/>
        <end position="38"/>
    </location>
</feature>
<keyword evidence="1" id="KW-0472">Membrane</keyword>
<evidence type="ECO:0000313" key="3">
    <source>
        <dbReference type="Proteomes" id="UP001361570"/>
    </source>
</evidence>
<dbReference type="EMBL" id="JBAPLU010000010">
    <property type="protein sequence ID" value="MEI4272351.1"/>
    <property type="molecule type" value="Genomic_DNA"/>
</dbReference>
<dbReference type="Proteomes" id="UP001361570">
    <property type="component" value="Unassembled WGS sequence"/>
</dbReference>
<evidence type="ECO:0008006" key="4">
    <source>
        <dbReference type="Google" id="ProtNLM"/>
    </source>
</evidence>
<evidence type="ECO:0000256" key="1">
    <source>
        <dbReference type="SAM" id="Phobius"/>
    </source>
</evidence>
<dbReference type="RefSeq" id="WP_336404489.1">
    <property type="nucleotide sequence ID" value="NZ_JBAPLU010000010.1"/>
</dbReference>
<proteinExistence type="predicted"/>
<comment type="caution">
    <text evidence="2">The sequence shown here is derived from an EMBL/GenBank/DDBJ whole genome shotgun (WGS) entry which is preliminary data.</text>
</comment>
<keyword evidence="1" id="KW-0812">Transmembrane</keyword>
<sequence>MLTTTRRGDGGLVLPADRQRRVVVLALTMLLVVATWWPTSSGAVDVPPGLATCGPGDANRADLTTRAGVQLRPCLSGVTLRISIPPASSRCGIFGRTCWDKKWSITGVSRSGLQTVRLQDGTTQQLYRLTFREFAVTQDVTLQTVGGNGYTLTLAPDADAVLGGQGSAGTTVVTDMWVTGESLLRFEFSLLLLPVFTCESDTRVDNGILGTTDWIPLSVRGCGMSLDARYVVTTAETGPIQGQYSVRLPDTDVTVGP</sequence>
<keyword evidence="1" id="KW-1133">Transmembrane helix</keyword>
<reference evidence="2 3" key="1">
    <citation type="submission" date="2024-03" db="EMBL/GenBank/DDBJ databases">
        <title>Draft genome sequence of Klenkia sp. LSe6-5.</title>
        <authorList>
            <person name="Duangmal K."/>
            <person name="Chantavorakit T."/>
        </authorList>
    </citation>
    <scope>NUCLEOTIDE SEQUENCE [LARGE SCALE GENOMIC DNA]</scope>
    <source>
        <strain evidence="2 3">LSe6-5</strain>
    </source>
</reference>
<organism evidence="2 3">
    <name type="scientific">Klenkia sesuvii</name>
    <dbReference type="NCBI Taxonomy" id="3103137"/>
    <lineage>
        <taxon>Bacteria</taxon>
        <taxon>Bacillati</taxon>
        <taxon>Actinomycetota</taxon>
        <taxon>Actinomycetes</taxon>
        <taxon>Geodermatophilales</taxon>
        <taxon>Geodermatophilaceae</taxon>
        <taxon>Klenkia</taxon>
    </lineage>
</organism>